<evidence type="ECO:0000256" key="2">
    <source>
        <dbReference type="ARBA" id="ARBA00006513"/>
    </source>
</evidence>
<evidence type="ECO:0000256" key="10">
    <source>
        <dbReference type="ARBA" id="ARBA00023303"/>
    </source>
</evidence>
<dbReference type="Pfam" id="PF03189">
    <property type="entry name" value="Otopetrin"/>
    <property type="match status" value="1"/>
</dbReference>
<feature type="compositionally biased region" description="Basic and acidic residues" evidence="11">
    <location>
        <begin position="251"/>
        <end position="276"/>
    </location>
</feature>
<gene>
    <name evidence="14 15" type="primary">LOC106062757</name>
</gene>
<dbReference type="GeneID" id="106062757"/>
<evidence type="ECO:0000256" key="3">
    <source>
        <dbReference type="ARBA" id="ARBA00022448"/>
    </source>
</evidence>
<dbReference type="RefSeq" id="XP_055871109.1">
    <property type="nucleotide sequence ID" value="XM_056015134.1"/>
</dbReference>
<evidence type="ECO:0000256" key="4">
    <source>
        <dbReference type="ARBA" id="ARBA00022475"/>
    </source>
</evidence>
<feature type="transmembrane region" description="Helical" evidence="12">
    <location>
        <begin position="724"/>
        <end position="746"/>
    </location>
</feature>
<feature type="transmembrane region" description="Helical" evidence="12">
    <location>
        <begin position="651"/>
        <end position="672"/>
    </location>
</feature>
<comment type="subcellular location">
    <subcellularLocation>
        <location evidence="1">Cell membrane</location>
        <topology evidence="1">Multi-pass membrane protein</topology>
    </subcellularLocation>
</comment>
<organism evidence="13 15">
    <name type="scientific">Biomphalaria glabrata</name>
    <name type="common">Bloodfluke planorb</name>
    <name type="synonym">Freshwater snail</name>
    <dbReference type="NCBI Taxonomy" id="6526"/>
    <lineage>
        <taxon>Eukaryota</taxon>
        <taxon>Metazoa</taxon>
        <taxon>Spiralia</taxon>
        <taxon>Lophotrochozoa</taxon>
        <taxon>Mollusca</taxon>
        <taxon>Gastropoda</taxon>
        <taxon>Heterobranchia</taxon>
        <taxon>Euthyneura</taxon>
        <taxon>Panpulmonata</taxon>
        <taxon>Hygrophila</taxon>
        <taxon>Lymnaeoidea</taxon>
        <taxon>Planorbidae</taxon>
        <taxon>Biomphalaria</taxon>
    </lineage>
</organism>
<feature type="compositionally biased region" description="Low complexity" evidence="11">
    <location>
        <begin position="563"/>
        <end position="577"/>
    </location>
</feature>
<feature type="transmembrane region" description="Helical" evidence="12">
    <location>
        <begin position="595"/>
        <end position="615"/>
    </location>
</feature>
<evidence type="ECO:0000313" key="14">
    <source>
        <dbReference type="RefSeq" id="XP_055871108.1"/>
    </source>
</evidence>
<feature type="region of interest" description="Disordered" evidence="11">
    <location>
        <begin position="1"/>
        <end position="184"/>
    </location>
</feature>
<keyword evidence="4" id="KW-1003">Cell membrane</keyword>
<dbReference type="PANTHER" id="PTHR21522:SF32">
    <property type="entry name" value="OTOPETRIN-2"/>
    <property type="match status" value="1"/>
</dbReference>
<keyword evidence="9 12" id="KW-0472">Membrane</keyword>
<keyword evidence="3" id="KW-0813">Transport</keyword>
<keyword evidence="13" id="KW-1185">Reference proteome</keyword>
<dbReference type="GO" id="GO:0005886">
    <property type="term" value="C:plasma membrane"/>
    <property type="evidence" value="ECO:0007669"/>
    <property type="project" value="UniProtKB-SubCell"/>
</dbReference>
<comment type="similarity">
    <text evidence="2">Belongs to the otopetrin family.</text>
</comment>
<evidence type="ECO:0000256" key="8">
    <source>
        <dbReference type="ARBA" id="ARBA00023065"/>
    </source>
</evidence>
<feature type="transmembrane region" description="Helical" evidence="12">
    <location>
        <begin position="403"/>
        <end position="422"/>
    </location>
</feature>
<proteinExistence type="inferred from homology"/>
<sequence length="874" mass="97127">MSAHKDRAFASVKAVDRLTPLEDADREEGPSSMRDVSGDKPVSSGEINGSATVKGSNSHLFHTADETKDSKQNKVDSQNSSHGNSKGSHQSLSLNFFSKSPETRPLLSSSSTSPTSPTSASPSQTPASTAPTSAVTNFHSNSSEPSASPEEGTPLSDVEKLKQKINSMTSANALGNGKSSSHPEFHHLKSAMKHSGEDGKKGKRKMSLLDTVMRRVSIHRKDSTPSGRIATFFFGSAEDAMKEDSEEEEGRDNGDTDVEGKGHSDEHGHHSGKTAAERKQHQVAILKENLFMILSGLYGVVIVILGAVLPITEIFVKNEKERSFEAFYLYLYIVSIIFLVYVYAYLLRRNRLKTEFLTRTLSRSLSWTRNWAKSWAKADEATKGKLRKRMTSLDVDNHHTGTFYLRLGVLGFGIGSMIHSGLNFGKFFAVTEAACQEALDAVKPLFHLVFTFFQLYFIFMNSKMCIHRYKRLARFGLMHMCATNICVWFQSIVVETLHVIHMHHHNSQHSDHGSGGDHGGGHGDATSHPDDDHGHDDHLGPTASPHKILSTTIKVGRRLHAAVSSSSNHHDVNSSSSTCEMSGMMNDAVEAAGPYLYPCTIEYSLMCAGILYIMWKNVGNKPMRHHPSDSDDDDHERVHRMSVDCTSSSRGLFLGILMMVGTIISIIAFYMLVNSENMQLSGLILTHLSETFIYTVTLIAILLAAWRMKNLTFHNEHEIDLEDILVLISYTGLLVFIIFSLVASILHTPADTRSALTILSNIFMLLQSTAQTLFMLAGDRMTASDELQQRKKPGREFITFLLISNFAMWAVNTFETQTPQHNPIQVEFYGNDAWAIFTHVSVPLGIYYRFHSTVCFSNIWKNAWKIRKHGHGHG</sequence>
<dbReference type="InterPro" id="IPR004878">
    <property type="entry name" value="Otopetrin"/>
</dbReference>
<evidence type="ECO:0000256" key="7">
    <source>
        <dbReference type="ARBA" id="ARBA00022989"/>
    </source>
</evidence>
<feature type="transmembrane region" description="Helical" evidence="12">
    <location>
        <begin position="329"/>
        <end position="347"/>
    </location>
</feature>
<evidence type="ECO:0000256" key="5">
    <source>
        <dbReference type="ARBA" id="ARBA00022692"/>
    </source>
</evidence>
<evidence type="ECO:0000256" key="11">
    <source>
        <dbReference type="SAM" id="MobiDB-lite"/>
    </source>
</evidence>
<feature type="region of interest" description="Disordered" evidence="11">
    <location>
        <begin position="560"/>
        <end position="579"/>
    </location>
</feature>
<feature type="region of interest" description="Disordered" evidence="11">
    <location>
        <begin position="505"/>
        <end position="543"/>
    </location>
</feature>
<evidence type="ECO:0000256" key="9">
    <source>
        <dbReference type="ARBA" id="ARBA00023136"/>
    </source>
</evidence>
<dbReference type="OrthoDB" id="6429739at2759"/>
<feature type="compositionally biased region" description="Polar residues" evidence="11">
    <location>
        <begin position="45"/>
        <end position="60"/>
    </location>
</feature>
<feature type="transmembrane region" description="Helical" evidence="12">
    <location>
        <begin position="684"/>
        <end position="704"/>
    </location>
</feature>
<feature type="compositionally biased region" description="Basic and acidic residues" evidence="11">
    <location>
        <begin position="1"/>
        <end position="20"/>
    </location>
</feature>
<feature type="transmembrane region" description="Helical" evidence="12">
    <location>
        <begin position="758"/>
        <end position="777"/>
    </location>
</feature>
<protein>
    <submittedName>
        <fullName evidence="14 15">Proton channel OtopLc-like isoform X1</fullName>
    </submittedName>
</protein>
<feature type="compositionally biased region" description="Polar residues" evidence="11">
    <location>
        <begin position="75"/>
        <end position="100"/>
    </location>
</feature>
<feature type="transmembrane region" description="Helical" evidence="12">
    <location>
        <begin position="289"/>
        <end position="309"/>
    </location>
</feature>
<name>A0A9W2Z7Z5_BIOGL</name>
<feature type="compositionally biased region" description="Low complexity" evidence="11">
    <location>
        <begin position="108"/>
        <end position="154"/>
    </location>
</feature>
<feature type="compositionally biased region" description="Polar residues" evidence="11">
    <location>
        <begin position="164"/>
        <end position="180"/>
    </location>
</feature>
<feature type="compositionally biased region" description="Basic and acidic residues" evidence="11">
    <location>
        <begin position="508"/>
        <end position="539"/>
    </location>
</feature>
<dbReference type="RefSeq" id="XP_055871108.1">
    <property type="nucleotide sequence ID" value="XM_056015133.1"/>
</dbReference>
<keyword evidence="7 12" id="KW-1133">Transmembrane helix</keyword>
<keyword evidence="6" id="KW-0375">Hydrogen ion transport</keyword>
<dbReference type="Proteomes" id="UP001165740">
    <property type="component" value="Chromosome 17"/>
</dbReference>
<feature type="transmembrane region" description="Helical" evidence="12">
    <location>
        <begin position="442"/>
        <end position="460"/>
    </location>
</feature>
<dbReference type="AlphaFoldDB" id="A0A9W2Z7Z5"/>
<reference evidence="14 15" key="1">
    <citation type="submission" date="2025-04" db="UniProtKB">
        <authorList>
            <consortium name="RefSeq"/>
        </authorList>
    </citation>
    <scope>IDENTIFICATION</scope>
</reference>
<evidence type="ECO:0000256" key="12">
    <source>
        <dbReference type="SAM" id="Phobius"/>
    </source>
</evidence>
<accession>A0A9W2Z7Z5</accession>
<feature type="transmembrane region" description="Helical" evidence="12">
    <location>
        <begin position="797"/>
        <end position="814"/>
    </location>
</feature>
<evidence type="ECO:0000313" key="13">
    <source>
        <dbReference type="Proteomes" id="UP001165740"/>
    </source>
</evidence>
<feature type="transmembrane region" description="Helical" evidence="12">
    <location>
        <begin position="472"/>
        <end position="493"/>
    </location>
</feature>
<dbReference type="PANTHER" id="PTHR21522">
    <property type="entry name" value="PROTON CHANNEL OTOP"/>
    <property type="match status" value="1"/>
</dbReference>
<dbReference type="GO" id="GO:0015252">
    <property type="term" value="F:proton channel activity"/>
    <property type="evidence" value="ECO:0007669"/>
    <property type="project" value="InterPro"/>
</dbReference>
<feature type="compositionally biased region" description="Basic and acidic residues" evidence="11">
    <location>
        <begin position="62"/>
        <end position="74"/>
    </location>
</feature>
<keyword evidence="5 12" id="KW-0812">Transmembrane</keyword>
<evidence type="ECO:0000256" key="1">
    <source>
        <dbReference type="ARBA" id="ARBA00004651"/>
    </source>
</evidence>
<evidence type="ECO:0000313" key="15">
    <source>
        <dbReference type="RefSeq" id="XP_055871109.1"/>
    </source>
</evidence>
<evidence type="ECO:0000256" key="6">
    <source>
        <dbReference type="ARBA" id="ARBA00022781"/>
    </source>
</evidence>
<keyword evidence="10" id="KW-0407">Ion channel</keyword>
<keyword evidence="8" id="KW-0406">Ion transport</keyword>
<feature type="region of interest" description="Disordered" evidence="11">
    <location>
        <begin position="240"/>
        <end position="276"/>
    </location>
</feature>